<accession>A0A222MVG1</accession>
<dbReference type="PANTHER" id="PTHR30457">
    <property type="entry name" value="5'-NUCLEOTIDASE SURE"/>
    <property type="match status" value="1"/>
</dbReference>
<dbReference type="PANTHER" id="PTHR30457:SF12">
    <property type="entry name" value="5'_3'-NUCLEOTIDASE SURE"/>
    <property type="match status" value="1"/>
</dbReference>
<dbReference type="EMBL" id="CP022347">
    <property type="protein sequence ID" value="ASQ29781.1"/>
    <property type="molecule type" value="Genomic_DNA"/>
</dbReference>
<dbReference type="RefSeq" id="WP_094324576.1">
    <property type="nucleotide sequence ID" value="NZ_CP022347.1"/>
</dbReference>
<name>A0A222MVG1_9BACT</name>
<dbReference type="GO" id="GO:0046872">
    <property type="term" value="F:metal ion binding"/>
    <property type="evidence" value="ECO:0007669"/>
    <property type="project" value="UniProtKB-UniRule"/>
</dbReference>
<dbReference type="OrthoDB" id="9780815at2"/>
<sequence length="260" mass="29292">MKEILVTNDDGFDSKGLNKLVKMLRKEFKAKVTVVAPASEKSACAHSISLKNPLKLIKLSKRFYKLDDGTPSDCIYLALFALYKKKLPDLVISGINHGANISEDITYSGTCAGAMEAVLQGIPAVALSQYYTKKEDSKNLDFSKSLKILKKIIASLLKDDFPLDKKQFLNINFPSANTKFKGLKVARAGKRVYNYKAYEKKNPHGMKYYWLGTSELEHIHEKDSDVSLLLQGYATITPIMLDLTAYDKLEKVRKWIENAR</sequence>
<keyword evidence="10" id="KW-1185">Reference proteome</keyword>
<evidence type="ECO:0000256" key="4">
    <source>
        <dbReference type="ARBA" id="ARBA00022723"/>
    </source>
</evidence>
<dbReference type="InterPro" id="IPR030048">
    <property type="entry name" value="SurE"/>
</dbReference>
<reference evidence="9 10" key="1">
    <citation type="submission" date="2017-07" db="EMBL/GenBank/DDBJ databases">
        <title>Analysis of two Campylobacter avium genomes and identification of a novel hippuricase gene.</title>
        <authorList>
            <person name="Miller W.G."/>
            <person name="Chapman M.H."/>
            <person name="Yee E."/>
            <person name="Revez J."/>
            <person name="Bono J.L."/>
            <person name="Rossi M."/>
        </authorList>
    </citation>
    <scope>NUCLEOTIDE SEQUENCE [LARGE SCALE GENOMIC DNA]</scope>
    <source>
        <strain evidence="9 10">LMG 24591</strain>
    </source>
</reference>
<comment type="catalytic activity">
    <reaction evidence="1 7">
        <text>a ribonucleoside 5'-phosphate + H2O = a ribonucleoside + phosphate</text>
        <dbReference type="Rhea" id="RHEA:12484"/>
        <dbReference type="ChEBI" id="CHEBI:15377"/>
        <dbReference type="ChEBI" id="CHEBI:18254"/>
        <dbReference type="ChEBI" id="CHEBI:43474"/>
        <dbReference type="ChEBI" id="CHEBI:58043"/>
        <dbReference type="EC" id="3.1.3.5"/>
    </reaction>
</comment>
<dbReference type="NCBIfam" id="NF001494">
    <property type="entry name" value="PRK00346.2-4"/>
    <property type="match status" value="1"/>
</dbReference>
<evidence type="ECO:0000256" key="2">
    <source>
        <dbReference type="ARBA" id="ARBA00011062"/>
    </source>
</evidence>
<dbReference type="SUPFAM" id="SSF64167">
    <property type="entry name" value="SurE-like"/>
    <property type="match status" value="1"/>
</dbReference>
<dbReference type="Pfam" id="PF01975">
    <property type="entry name" value="SurE"/>
    <property type="match status" value="1"/>
</dbReference>
<dbReference type="InterPro" id="IPR036523">
    <property type="entry name" value="SurE-like_sf"/>
</dbReference>
<protein>
    <recommendedName>
        <fullName evidence="7">5'-nucleotidase SurE</fullName>
        <ecNumber evidence="7">3.1.3.5</ecNumber>
    </recommendedName>
    <alternativeName>
        <fullName evidence="7">Nucleoside 5'-monophosphate phosphohydrolase</fullName>
    </alternativeName>
</protein>
<gene>
    <name evidence="7 9" type="primary">surE</name>
    <name evidence="9" type="ORF">CAV_0109</name>
</gene>
<dbReference type="KEGG" id="cavi:CAV_0109"/>
<feature type="binding site" evidence="7">
    <location>
        <position position="96"/>
    </location>
    <ligand>
        <name>a divalent metal cation</name>
        <dbReference type="ChEBI" id="CHEBI:60240"/>
    </ligand>
</feature>
<dbReference type="HAMAP" id="MF_00060">
    <property type="entry name" value="SurE"/>
    <property type="match status" value="1"/>
</dbReference>
<dbReference type="Gene3D" id="3.40.1210.10">
    <property type="entry name" value="Survival protein SurE-like phosphatase/nucleotidase"/>
    <property type="match status" value="1"/>
</dbReference>
<dbReference type="Proteomes" id="UP000201169">
    <property type="component" value="Chromosome"/>
</dbReference>
<evidence type="ECO:0000259" key="8">
    <source>
        <dbReference type="Pfam" id="PF01975"/>
    </source>
</evidence>
<dbReference type="GO" id="GO:0000166">
    <property type="term" value="F:nucleotide binding"/>
    <property type="evidence" value="ECO:0007669"/>
    <property type="project" value="UniProtKB-KW"/>
</dbReference>
<comment type="similarity">
    <text evidence="2 7">Belongs to the SurE nucleotidase family.</text>
</comment>
<keyword evidence="6 7" id="KW-0378">Hydrolase</keyword>
<evidence type="ECO:0000256" key="7">
    <source>
        <dbReference type="HAMAP-Rule" id="MF_00060"/>
    </source>
</evidence>
<evidence type="ECO:0000313" key="9">
    <source>
        <dbReference type="EMBL" id="ASQ29781.1"/>
    </source>
</evidence>
<dbReference type="EC" id="3.1.3.5" evidence="7"/>
<comment type="function">
    <text evidence="7">Nucleotidase that shows phosphatase activity on nucleoside 5'-monophosphates.</text>
</comment>
<evidence type="ECO:0000313" key="10">
    <source>
        <dbReference type="Proteomes" id="UP000201169"/>
    </source>
</evidence>
<dbReference type="InterPro" id="IPR002828">
    <property type="entry name" value="SurE-like_Pase/nucleotidase"/>
</dbReference>
<evidence type="ECO:0000256" key="1">
    <source>
        <dbReference type="ARBA" id="ARBA00000815"/>
    </source>
</evidence>
<dbReference type="GO" id="GO:0004309">
    <property type="term" value="F:exopolyphosphatase activity"/>
    <property type="evidence" value="ECO:0007669"/>
    <property type="project" value="TreeGrafter"/>
</dbReference>
<evidence type="ECO:0000256" key="3">
    <source>
        <dbReference type="ARBA" id="ARBA00022490"/>
    </source>
</evidence>
<dbReference type="GO" id="GO:0008253">
    <property type="term" value="F:5'-nucleotidase activity"/>
    <property type="evidence" value="ECO:0007669"/>
    <property type="project" value="UniProtKB-UniRule"/>
</dbReference>
<feature type="binding site" evidence="7">
    <location>
        <position position="9"/>
    </location>
    <ligand>
        <name>a divalent metal cation</name>
        <dbReference type="ChEBI" id="CHEBI:60240"/>
    </ligand>
</feature>
<dbReference type="GO" id="GO:0008254">
    <property type="term" value="F:3'-nucleotidase activity"/>
    <property type="evidence" value="ECO:0007669"/>
    <property type="project" value="TreeGrafter"/>
</dbReference>
<keyword evidence="3 7" id="KW-0963">Cytoplasm</keyword>
<keyword evidence="4 7" id="KW-0479">Metal-binding</keyword>
<proteinExistence type="inferred from homology"/>
<evidence type="ECO:0000256" key="6">
    <source>
        <dbReference type="ARBA" id="ARBA00022801"/>
    </source>
</evidence>
<organism evidence="9 10">
    <name type="scientific">Campylobacter avium LMG 24591</name>
    <dbReference type="NCBI Taxonomy" id="522484"/>
    <lineage>
        <taxon>Bacteria</taxon>
        <taxon>Pseudomonadati</taxon>
        <taxon>Campylobacterota</taxon>
        <taxon>Epsilonproteobacteria</taxon>
        <taxon>Campylobacterales</taxon>
        <taxon>Campylobacteraceae</taxon>
        <taxon>Campylobacter</taxon>
    </lineage>
</organism>
<dbReference type="NCBIfam" id="NF001490">
    <property type="entry name" value="PRK00346.1-4"/>
    <property type="match status" value="1"/>
</dbReference>
<feature type="domain" description="Survival protein SurE-like phosphatase/nucleotidase" evidence="8">
    <location>
        <begin position="4"/>
        <end position="193"/>
    </location>
</feature>
<dbReference type="NCBIfam" id="TIGR00087">
    <property type="entry name" value="surE"/>
    <property type="match status" value="1"/>
</dbReference>
<dbReference type="GO" id="GO:0005737">
    <property type="term" value="C:cytoplasm"/>
    <property type="evidence" value="ECO:0007669"/>
    <property type="project" value="UniProtKB-SubCell"/>
</dbReference>
<comment type="subcellular location">
    <subcellularLocation>
        <location evidence="7">Cytoplasm</location>
    </subcellularLocation>
</comment>
<evidence type="ECO:0000256" key="5">
    <source>
        <dbReference type="ARBA" id="ARBA00022741"/>
    </source>
</evidence>
<keyword evidence="5 7" id="KW-0547">Nucleotide-binding</keyword>
<feature type="binding site" evidence="7">
    <location>
        <position position="10"/>
    </location>
    <ligand>
        <name>a divalent metal cation</name>
        <dbReference type="ChEBI" id="CHEBI:60240"/>
    </ligand>
</feature>
<comment type="cofactor">
    <cofactor evidence="7">
        <name>a divalent metal cation</name>
        <dbReference type="ChEBI" id="CHEBI:60240"/>
    </cofactor>
    <text evidence="7">Binds 1 divalent metal cation per subunit.</text>
</comment>
<feature type="binding site" evidence="7">
    <location>
        <position position="42"/>
    </location>
    <ligand>
        <name>a divalent metal cation</name>
        <dbReference type="ChEBI" id="CHEBI:60240"/>
    </ligand>
</feature>
<dbReference type="AlphaFoldDB" id="A0A222MVG1"/>